<organism evidence="5 6">
    <name type="scientific">Bifidobacterium aemilianum</name>
    <dbReference type="NCBI Taxonomy" id="2493120"/>
    <lineage>
        <taxon>Bacteria</taxon>
        <taxon>Bacillati</taxon>
        <taxon>Actinomycetota</taxon>
        <taxon>Actinomycetes</taxon>
        <taxon>Bifidobacteriales</taxon>
        <taxon>Bifidobacteriaceae</taxon>
        <taxon>Bifidobacterium</taxon>
    </lineage>
</organism>
<name>A0A366K878_9BIFI</name>
<evidence type="ECO:0000259" key="4">
    <source>
        <dbReference type="Pfam" id="PF17998"/>
    </source>
</evidence>
<keyword evidence="6" id="KW-1185">Reference proteome</keyword>
<keyword evidence="2" id="KW-0812">Transmembrane</keyword>
<feature type="domain" description="Adhesin isopeptide-forming adherence" evidence="4">
    <location>
        <begin position="690"/>
        <end position="834"/>
    </location>
</feature>
<dbReference type="InterPro" id="IPR026345">
    <property type="entry name" value="Adh_isopep-form_adh_dom"/>
</dbReference>
<dbReference type="OrthoDB" id="3222861at2"/>
<proteinExistence type="predicted"/>
<evidence type="ECO:0000313" key="6">
    <source>
        <dbReference type="Proteomes" id="UP000252530"/>
    </source>
</evidence>
<comment type="caution">
    <text evidence="5">The sequence shown here is derived from an EMBL/GenBank/DDBJ whole genome shotgun (WGS) entry which is preliminary data.</text>
</comment>
<feature type="compositionally biased region" description="Basic and acidic residues" evidence="1">
    <location>
        <begin position="315"/>
        <end position="324"/>
    </location>
</feature>
<evidence type="ECO:0000256" key="2">
    <source>
        <dbReference type="SAM" id="Phobius"/>
    </source>
</evidence>
<keyword evidence="2" id="KW-0472">Membrane</keyword>
<evidence type="ECO:0000313" key="5">
    <source>
        <dbReference type="EMBL" id="RBP97874.1"/>
    </source>
</evidence>
<dbReference type="Pfam" id="PF16364">
    <property type="entry name" value="Antigen_C"/>
    <property type="match status" value="1"/>
</dbReference>
<dbReference type="Proteomes" id="UP000252530">
    <property type="component" value="Unassembled WGS sequence"/>
</dbReference>
<accession>A0A366K878</accession>
<dbReference type="Pfam" id="PF17998">
    <property type="entry name" value="AgI_II_C2"/>
    <property type="match status" value="2"/>
</dbReference>
<dbReference type="Gene3D" id="2.60.40.740">
    <property type="match status" value="3"/>
</dbReference>
<protein>
    <submittedName>
        <fullName evidence="5">Peptidase</fullName>
    </submittedName>
</protein>
<feature type="transmembrane region" description="Helical" evidence="2">
    <location>
        <begin position="1372"/>
        <end position="1393"/>
    </location>
</feature>
<dbReference type="NCBIfam" id="TIGR04228">
    <property type="entry name" value="isopep_sspB_C2"/>
    <property type="match status" value="1"/>
</dbReference>
<keyword evidence="2" id="KW-1133">Transmembrane helix</keyword>
<feature type="domain" description="Cell surface antigen C-terminal" evidence="3">
    <location>
        <begin position="1023"/>
        <end position="1193"/>
    </location>
</feature>
<feature type="domain" description="Adhesin isopeptide-forming adherence" evidence="4">
    <location>
        <begin position="841"/>
        <end position="1019"/>
    </location>
</feature>
<reference evidence="5 6" key="1">
    <citation type="submission" date="2017-10" db="EMBL/GenBank/DDBJ databases">
        <title>Bifidobacterium xylocopum sp. nov. and Bifidobacterium aemilianum sp. nov., from the carpenter bee (Xylocopa violacea) digestive tract.</title>
        <authorList>
            <person name="Alberoni D."/>
            <person name="Baffoni L."/>
            <person name="Di Gioia D."/>
            <person name="Gaggia F."/>
            <person name="Biavati B."/>
        </authorList>
    </citation>
    <scope>NUCLEOTIDE SEQUENCE [LARGE SCALE GENOMIC DNA]</scope>
    <source>
        <strain evidence="5 6">XV10</strain>
    </source>
</reference>
<dbReference type="InterPro" id="IPR032300">
    <property type="entry name" value="Antigen_C"/>
</dbReference>
<dbReference type="RefSeq" id="WP_113860123.1">
    <property type="nucleotide sequence ID" value="NZ_PDCG01000003.1"/>
</dbReference>
<evidence type="ECO:0000259" key="3">
    <source>
        <dbReference type="Pfam" id="PF16364"/>
    </source>
</evidence>
<sequence length="1414" mass="151083">MSKWSDRLQRGVAALAAAATLVVPVGAAWAGGGGGSAGGGAAAGSAFQLKWAYRDSDNGAFGGASISSVQAAMGEMGFTMTAQGQATAQQALDEANHNCLARFDQAHPDQAGQGNCRVVSVGAVAGGTGNFGGTGNASHSIWMQNWFSTVNGQTYSNNGASYQTSDDFADQPGTNVNTIADQYAGDVGRVSVVVIMLNQYEPRPANYHLTITTDQQAPANMQVGSTDAVGDVIHATASTGIREQVTAHVVMHYDGQPDGYVGAKEASKDIGIANQGDTPISFAPADFGLSHWQEGNHWFDVQVPKQGMMDAAVDTPDRDPRESFRVSSVPPPAPVKQVQQGTSADRMVNTTRISSGTGRGGYEMHFTDFINPAGKSYSVDKLKVADTTDGRDVSGEFAMVWDQPGNKVTADRDAGKGEMPLEHTYELSFDVTMAKPDFGEVTDHATVGWNQRPAVDTGSKKFPTWRPAPDKSWIKLDPATGKWAAVIDPDHTNATGGDDNTFLDGDRVASVVNGTMAADLVQAPKSFVLKDDWARASYIFKADDASKVRVYQAEAGSETKSSVSDIANKGKDVTGQFDITMSGTTATATAKPAYLATLKGMAKPLQITLLVPGTIAMAKGQGAAQVRKDFGKAPGDEVEFCTAPGPAPGGAGASLTNSASETVNTHEIATNEPRICGYVPPVHKDVIGESSQGGDQSSVDGKVVYPGQKVEYQLDTQPKLPASMAYPVKSLSFTDQFDQWLKADKQTLEIMDLNTGRVIPKSKYATKWDDAAHLVQVKVTDPGVIGQWAASAKPRVQLRFEGTVDAKAPTDHKVNNQWVLTLNNSLTPSNEVFNLPPDFKPSKADVSAKDRTVSIDGKVLMLGDTGAYRVTLDAHQTGHAYKVWRMGLIDDFDEEYLQIDPSRIEVQGSDGKDYTKSFNIQIKDGVAYAFARTVDTEVPATGETLKGDPQPADLKAYAASQAHDPLKDPAIDQTLLGRTYDLVLPYKVIKVTDGKVVTNQATQVTNGSSKATNTVSNPLKPINPSKDVVVKVNGQSVDGRSVYKDSLFLYQLDSSILPAGRAYPQADQWRIEDQLDPTVDQYTGQWAVYATRDLHEGGKVIAAKGERIAGSGFDPSKLGGDLFTPAQDDAGKVTIQATARYLALVSASGDREAGWRAYIQCRRLKVVDHHENTFTEHYNDKTLPSNTVWTRTPDLEPRLHLEKWDARSGWPAGDRDDPKDALHMDGDTEIVFTISNQSGTDPETGKGPVFLGKDIRLEDSTVAGDGTVVDLKYPDGWDKLVLKPGQSVDVHGTLKGVTGHHTDRAKVTGKPLMPCPVDMGKDPFDPTKPGGATSPKDAVTIDGEAMCADTDVESDPDDWSGMVPAPLAGTGAAVLTIGILAILSGAAGLTLLLQRHRHRHTDEDQEPEQTTLAL</sequence>
<dbReference type="EMBL" id="PDCG01000003">
    <property type="protein sequence ID" value="RBP97874.1"/>
    <property type="molecule type" value="Genomic_DNA"/>
</dbReference>
<evidence type="ECO:0000256" key="1">
    <source>
        <dbReference type="SAM" id="MobiDB-lite"/>
    </source>
</evidence>
<gene>
    <name evidence="5" type="ORF">CRD60_04635</name>
</gene>
<feature type="region of interest" description="Disordered" evidence="1">
    <location>
        <begin position="313"/>
        <end position="344"/>
    </location>
</feature>